<evidence type="ECO:0000313" key="4">
    <source>
        <dbReference type="Proteomes" id="UP000194873"/>
    </source>
</evidence>
<proteinExistence type="predicted"/>
<dbReference type="Gene3D" id="3.30.530.80">
    <property type="match status" value="1"/>
</dbReference>
<dbReference type="InterPro" id="IPR027823">
    <property type="entry name" value="DUF4468"/>
</dbReference>
<name>A0A243WIX2_9BACT</name>
<dbReference type="Pfam" id="PF14730">
    <property type="entry name" value="DUF4468"/>
    <property type="match status" value="1"/>
</dbReference>
<dbReference type="Proteomes" id="UP000194873">
    <property type="component" value="Unassembled WGS sequence"/>
</dbReference>
<evidence type="ECO:0000313" key="3">
    <source>
        <dbReference type="EMBL" id="OUJ75853.1"/>
    </source>
</evidence>
<gene>
    <name evidence="3" type="ORF">BXP70_00715</name>
</gene>
<dbReference type="RefSeq" id="WP_086592098.1">
    <property type="nucleotide sequence ID" value="NZ_MTSE01000001.1"/>
</dbReference>
<feature type="signal peptide" evidence="1">
    <location>
        <begin position="1"/>
        <end position="20"/>
    </location>
</feature>
<dbReference type="OrthoDB" id="876063at2"/>
<evidence type="ECO:0000259" key="2">
    <source>
        <dbReference type="Pfam" id="PF14730"/>
    </source>
</evidence>
<feature type="domain" description="DUF4468" evidence="2">
    <location>
        <begin position="40"/>
        <end position="117"/>
    </location>
</feature>
<organism evidence="3 4">
    <name type="scientific">Hymenobacter crusticola</name>
    <dbReference type="NCBI Taxonomy" id="1770526"/>
    <lineage>
        <taxon>Bacteria</taxon>
        <taxon>Pseudomonadati</taxon>
        <taxon>Bacteroidota</taxon>
        <taxon>Cytophagia</taxon>
        <taxon>Cytophagales</taxon>
        <taxon>Hymenobacteraceae</taxon>
        <taxon>Hymenobacter</taxon>
    </lineage>
</organism>
<feature type="chain" id="PRO_5012354153" description="DUF4468 domain-containing protein" evidence="1">
    <location>
        <begin position="21"/>
        <end position="190"/>
    </location>
</feature>
<reference evidence="3 4" key="1">
    <citation type="submission" date="2017-01" db="EMBL/GenBank/DDBJ databases">
        <title>A new Hymenobacter.</title>
        <authorList>
            <person name="Liang Y."/>
            <person name="Feng F."/>
        </authorList>
    </citation>
    <scope>NUCLEOTIDE SEQUENCE [LARGE SCALE GENOMIC DNA]</scope>
    <source>
        <strain evidence="3">MIMBbqt21</strain>
    </source>
</reference>
<dbReference type="AlphaFoldDB" id="A0A243WIX2"/>
<comment type="caution">
    <text evidence="3">The sequence shown here is derived from an EMBL/GenBank/DDBJ whole genome shotgun (WGS) entry which is preliminary data.</text>
</comment>
<sequence length="190" mass="20827">MKKVVLGFLFGGLLALTAPAHGQSEPVASIESIEQVSNDNTTATLYLRALDWAENHFTKLPKTAFKPDASAHEVRVTGTSKVTPVTVSGKEQPMVVYFDFIFKTTSQGYDYRVTNFKIVTTTGKTVETKSLEEYITQLTADHNDPKTHNARRVTAQANSLASEVALSFRSYMNNTPVTEEGTVGLPATEH</sequence>
<dbReference type="EMBL" id="MTSE01000001">
    <property type="protein sequence ID" value="OUJ75853.1"/>
    <property type="molecule type" value="Genomic_DNA"/>
</dbReference>
<protein>
    <recommendedName>
        <fullName evidence="2">DUF4468 domain-containing protein</fullName>
    </recommendedName>
</protein>
<evidence type="ECO:0000256" key="1">
    <source>
        <dbReference type="SAM" id="SignalP"/>
    </source>
</evidence>
<accession>A0A243WIX2</accession>
<keyword evidence="4" id="KW-1185">Reference proteome</keyword>
<keyword evidence="1" id="KW-0732">Signal</keyword>